<evidence type="ECO:0000313" key="2">
    <source>
        <dbReference type="Proteomes" id="UP001221142"/>
    </source>
</evidence>
<protein>
    <recommendedName>
        <fullName evidence="3">F-box domain-containing protein</fullName>
    </recommendedName>
</protein>
<reference evidence="1" key="1">
    <citation type="submission" date="2023-03" db="EMBL/GenBank/DDBJ databases">
        <title>Massive genome expansion in bonnet fungi (Mycena s.s.) driven by repeated elements and novel gene families across ecological guilds.</title>
        <authorList>
            <consortium name="Lawrence Berkeley National Laboratory"/>
            <person name="Harder C.B."/>
            <person name="Miyauchi S."/>
            <person name="Viragh M."/>
            <person name="Kuo A."/>
            <person name="Thoen E."/>
            <person name="Andreopoulos B."/>
            <person name="Lu D."/>
            <person name="Skrede I."/>
            <person name="Drula E."/>
            <person name="Henrissat B."/>
            <person name="Morin E."/>
            <person name="Kohler A."/>
            <person name="Barry K."/>
            <person name="LaButti K."/>
            <person name="Morin E."/>
            <person name="Salamov A."/>
            <person name="Lipzen A."/>
            <person name="Mereny Z."/>
            <person name="Hegedus B."/>
            <person name="Baldrian P."/>
            <person name="Stursova M."/>
            <person name="Weitz H."/>
            <person name="Taylor A."/>
            <person name="Grigoriev I.V."/>
            <person name="Nagy L.G."/>
            <person name="Martin F."/>
            <person name="Kauserud H."/>
        </authorList>
    </citation>
    <scope>NUCLEOTIDE SEQUENCE</scope>
    <source>
        <strain evidence="1">9284</strain>
    </source>
</reference>
<name>A0AAD7C753_9AGAR</name>
<evidence type="ECO:0008006" key="3">
    <source>
        <dbReference type="Google" id="ProtNLM"/>
    </source>
</evidence>
<dbReference type="Proteomes" id="UP001221142">
    <property type="component" value="Unassembled WGS sequence"/>
</dbReference>
<keyword evidence="2" id="KW-1185">Reference proteome</keyword>
<sequence length="257" mass="28735">MSHMPHGVKFRVEFVLENDDELDAYEPPTTTSNISHLSMNIVDYFDLNHCTLVLNNTLKSLTLPHLSKLSFSVREFPRDRICWPHAGFMACAHRSSFQTSLESLLLEEVVITEVELLACLAAVPSLKYLSIGDHQSIPGSHGEEKDHGVDHHLTTNSLLSKLTLVPGSASLSAQALIPNLRTLTFRSRLQFDDNVFLDFVLSRRVQPTSRPLTCLVEWLAGDFREIDVDVSARLRELRAGREAIVCFSAGYSGNSED</sequence>
<accession>A0AAD7C753</accession>
<gene>
    <name evidence="1" type="ORF">FB45DRAFT_352209</name>
</gene>
<comment type="caution">
    <text evidence="1">The sequence shown here is derived from an EMBL/GenBank/DDBJ whole genome shotgun (WGS) entry which is preliminary data.</text>
</comment>
<dbReference type="EMBL" id="JARKIF010000004">
    <property type="protein sequence ID" value="KAJ7641049.1"/>
    <property type="molecule type" value="Genomic_DNA"/>
</dbReference>
<evidence type="ECO:0000313" key="1">
    <source>
        <dbReference type="EMBL" id="KAJ7641049.1"/>
    </source>
</evidence>
<organism evidence="1 2">
    <name type="scientific">Roridomyces roridus</name>
    <dbReference type="NCBI Taxonomy" id="1738132"/>
    <lineage>
        <taxon>Eukaryota</taxon>
        <taxon>Fungi</taxon>
        <taxon>Dikarya</taxon>
        <taxon>Basidiomycota</taxon>
        <taxon>Agaricomycotina</taxon>
        <taxon>Agaricomycetes</taxon>
        <taxon>Agaricomycetidae</taxon>
        <taxon>Agaricales</taxon>
        <taxon>Marasmiineae</taxon>
        <taxon>Mycenaceae</taxon>
        <taxon>Roridomyces</taxon>
    </lineage>
</organism>
<proteinExistence type="predicted"/>
<dbReference type="AlphaFoldDB" id="A0AAD7C753"/>